<comment type="caution">
    <text evidence="2">The sequence shown here is derived from an EMBL/GenBank/DDBJ whole genome shotgun (WGS) entry which is preliminary data.</text>
</comment>
<feature type="transmembrane region" description="Helical" evidence="1">
    <location>
        <begin position="21"/>
        <end position="44"/>
    </location>
</feature>
<evidence type="ECO:0000256" key="1">
    <source>
        <dbReference type="SAM" id="Phobius"/>
    </source>
</evidence>
<keyword evidence="3" id="KW-1185">Reference proteome</keyword>
<dbReference type="AlphaFoldDB" id="A0A512M2I5"/>
<evidence type="ECO:0008006" key="4">
    <source>
        <dbReference type="Google" id="ProtNLM"/>
    </source>
</evidence>
<gene>
    <name evidence="2" type="ORF">BGE01nite_02450</name>
</gene>
<evidence type="ECO:0000313" key="3">
    <source>
        <dbReference type="Proteomes" id="UP000321577"/>
    </source>
</evidence>
<name>A0A512M2I5_9BACT</name>
<dbReference type="Proteomes" id="UP000321577">
    <property type="component" value="Unassembled WGS sequence"/>
</dbReference>
<keyword evidence="1" id="KW-1133">Transmembrane helix</keyword>
<protein>
    <recommendedName>
        <fullName evidence="4">Prepilin-type N-terminal cleavage/methylation domain-containing protein</fullName>
    </recommendedName>
</protein>
<keyword evidence="1" id="KW-0472">Membrane</keyword>
<dbReference type="EMBL" id="BKAG01000001">
    <property type="protein sequence ID" value="GEP40954.1"/>
    <property type="molecule type" value="Genomic_DNA"/>
</dbReference>
<proteinExistence type="predicted"/>
<reference evidence="2 3" key="1">
    <citation type="submission" date="2019-07" db="EMBL/GenBank/DDBJ databases">
        <title>Whole genome shotgun sequence of Brevifollis gellanilyticus NBRC 108608.</title>
        <authorList>
            <person name="Hosoyama A."/>
            <person name="Uohara A."/>
            <person name="Ohji S."/>
            <person name="Ichikawa N."/>
        </authorList>
    </citation>
    <scope>NUCLEOTIDE SEQUENCE [LARGE SCALE GENOMIC DNA]</scope>
    <source>
        <strain evidence="2 3">NBRC 108608</strain>
    </source>
</reference>
<dbReference type="RefSeq" id="WP_218032866.1">
    <property type="nucleotide sequence ID" value="NZ_BKAG01000001.1"/>
</dbReference>
<keyword evidence="1" id="KW-0812">Transmembrane</keyword>
<organism evidence="2 3">
    <name type="scientific">Brevifollis gellanilyticus</name>
    <dbReference type="NCBI Taxonomy" id="748831"/>
    <lineage>
        <taxon>Bacteria</taxon>
        <taxon>Pseudomonadati</taxon>
        <taxon>Verrucomicrobiota</taxon>
        <taxon>Verrucomicrobiia</taxon>
        <taxon>Verrucomicrobiales</taxon>
        <taxon>Verrucomicrobiaceae</taxon>
    </lineage>
</organism>
<dbReference type="InterPro" id="IPR012902">
    <property type="entry name" value="N_methyl_site"/>
</dbReference>
<sequence length="231" mass="24219">MQTKHHLLGDKTSIRLVKLPRGGYTLVEILVVVGIIAFMIALVGSSTGVIGKTQGLTAVTEITALCDLARSRSMDGEGPVMVAFATSGDFVTGEPYRSAILCAEDTSTEAPDDYMAIAEWFYLPTGYVFSNIAAATSTAGGNVLTAPNSIRRVKLPGSDETVELPCLGFGSLGEVVFPEPDTTSQDTLLIAIAEGTASSNGPVSQRGGAHQPGECRWVAVRRNSGTPMILP</sequence>
<dbReference type="PROSITE" id="PS00409">
    <property type="entry name" value="PROKAR_NTER_METHYL"/>
    <property type="match status" value="1"/>
</dbReference>
<evidence type="ECO:0000313" key="2">
    <source>
        <dbReference type="EMBL" id="GEP40954.1"/>
    </source>
</evidence>
<accession>A0A512M2I5</accession>